<evidence type="ECO:0000313" key="2">
    <source>
        <dbReference type="EMBL" id="KAF6324924.1"/>
    </source>
</evidence>
<comment type="caution">
    <text evidence="2">The sequence shown here is derived from an EMBL/GenBank/DDBJ whole genome shotgun (WGS) entry which is preliminary data.</text>
</comment>
<evidence type="ECO:0000256" key="1">
    <source>
        <dbReference type="SAM" id="MobiDB-lite"/>
    </source>
</evidence>
<feature type="compositionally biased region" description="Basic residues" evidence="1">
    <location>
        <begin position="59"/>
        <end position="75"/>
    </location>
</feature>
<dbReference type="EMBL" id="JABWUV010000010">
    <property type="protein sequence ID" value="KAF6324924.1"/>
    <property type="molecule type" value="Genomic_DNA"/>
</dbReference>
<name>A0A7J7VID2_MYOMY</name>
<accession>A0A7J7VID2</accession>
<keyword evidence="3" id="KW-1185">Reference proteome</keyword>
<organism evidence="2 3">
    <name type="scientific">Myotis myotis</name>
    <name type="common">Greater mouse-eared bat</name>
    <name type="synonym">Vespertilio myotis</name>
    <dbReference type="NCBI Taxonomy" id="51298"/>
    <lineage>
        <taxon>Eukaryota</taxon>
        <taxon>Metazoa</taxon>
        <taxon>Chordata</taxon>
        <taxon>Craniata</taxon>
        <taxon>Vertebrata</taxon>
        <taxon>Euteleostomi</taxon>
        <taxon>Mammalia</taxon>
        <taxon>Eutheria</taxon>
        <taxon>Laurasiatheria</taxon>
        <taxon>Chiroptera</taxon>
        <taxon>Yangochiroptera</taxon>
        <taxon>Vespertilionidae</taxon>
        <taxon>Myotis</taxon>
    </lineage>
</organism>
<feature type="region of interest" description="Disordered" evidence="1">
    <location>
        <begin position="1"/>
        <end position="84"/>
    </location>
</feature>
<protein>
    <submittedName>
        <fullName evidence="2">Uncharacterized protein</fullName>
    </submittedName>
</protein>
<dbReference type="Proteomes" id="UP000527355">
    <property type="component" value="Unassembled WGS sequence"/>
</dbReference>
<proteinExistence type="predicted"/>
<feature type="compositionally biased region" description="Low complexity" evidence="1">
    <location>
        <begin position="11"/>
        <end position="29"/>
    </location>
</feature>
<gene>
    <name evidence="2" type="ORF">mMyoMyo1_008374</name>
</gene>
<reference evidence="2 3" key="1">
    <citation type="journal article" date="2020" name="Nature">
        <title>Six reference-quality genomes reveal evolution of bat adaptations.</title>
        <authorList>
            <person name="Jebb D."/>
            <person name="Huang Z."/>
            <person name="Pippel M."/>
            <person name="Hughes G.M."/>
            <person name="Lavrichenko K."/>
            <person name="Devanna P."/>
            <person name="Winkler S."/>
            <person name="Jermiin L.S."/>
            <person name="Skirmuntt E.C."/>
            <person name="Katzourakis A."/>
            <person name="Burkitt-Gray L."/>
            <person name="Ray D.A."/>
            <person name="Sullivan K.A.M."/>
            <person name="Roscito J.G."/>
            <person name="Kirilenko B.M."/>
            <person name="Davalos L.M."/>
            <person name="Corthals A.P."/>
            <person name="Power M.L."/>
            <person name="Jones G."/>
            <person name="Ransome R.D."/>
            <person name="Dechmann D.K.N."/>
            <person name="Locatelli A.G."/>
            <person name="Puechmaille S.J."/>
            <person name="Fedrigo O."/>
            <person name="Jarvis E.D."/>
            <person name="Hiller M."/>
            <person name="Vernes S.C."/>
            <person name="Myers E.W."/>
            <person name="Teeling E.C."/>
        </authorList>
    </citation>
    <scope>NUCLEOTIDE SEQUENCE [LARGE SCALE GENOMIC DNA]</scope>
    <source>
        <strain evidence="2">MMyoMyo1</strain>
        <tissue evidence="2">Flight muscle</tissue>
    </source>
</reference>
<sequence>MPTGGAAPRQGLPGPKALSPGGSPAPGGLVKREVCQPILGLRESDPSGQPVGTAAKFTTGRKGKAPRPLLTRKRSPPVPETPHSCDGCSVLFDKKIRCNVSHVPSTPGILYLKNKSHCGWTRPSPESKRWPIGETSHRTVCA</sequence>
<dbReference type="AlphaFoldDB" id="A0A7J7VID2"/>
<evidence type="ECO:0000313" key="3">
    <source>
        <dbReference type="Proteomes" id="UP000527355"/>
    </source>
</evidence>